<keyword evidence="1" id="KW-0808">Transferase</keyword>
<dbReference type="PANTHER" id="PTHR42943">
    <property type="entry name" value="GLUTATHIONE S-TRANSFERASE KAPPA"/>
    <property type="match status" value="1"/>
</dbReference>
<dbReference type="GO" id="GO:0006749">
    <property type="term" value="P:glutathione metabolic process"/>
    <property type="evidence" value="ECO:0007669"/>
    <property type="project" value="TreeGrafter"/>
</dbReference>
<evidence type="ECO:0000313" key="5">
    <source>
        <dbReference type="Proteomes" id="UP001295740"/>
    </source>
</evidence>
<dbReference type="InterPro" id="IPR014440">
    <property type="entry name" value="HCCAis_GSTk"/>
</dbReference>
<dbReference type="GO" id="GO:0004364">
    <property type="term" value="F:glutathione transferase activity"/>
    <property type="evidence" value="ECO:0007669"/>
    <property type="project" value="UniProtKB-UniRule"/>
</dbReference>
<dbReference type="Pfam" id="PF01323">
    <property type="entry name" value="DSBA"/>
    <property type="match status" value="1"/>
</dbReference>
<dbReference type="PANTHER" id="PTHR42943:SF13">
    <property type="entry name" value="GLUTATHIONE S-TRANSFERASE KAPPA-RELATED"/>
    <property type="match status" value="1"/>
</dbReference>
<reference evidence="4" key="1">
    <citation type="submission" date="2023-10" db="EMBL/GenBank/DDBJ databases">
        <authorList>
            <person name="Hackl T."/>
        </authorList>
    </citation>
    <scope>NUCLEOTIDE SEQUENCE</scope>
</reference>
<dbReference type="SUPFAM" id="SSF52833">
    <property type="entry name" value="Thioredoxin-like"/>
    <property type="match status" value="1"/>
</dbReference>
<dbReference type="PIRSF" id="PIRSF006386">
    <property type="entry name" value="HCCAis_GSTk"/>
    <property type="match status" value="1"/>
</dbReference>
<comment type="catalytic activity">
    <reaction evidence="1">
        <text>RX + glutathione = an S-substituted glutathione + a halide anion + H(+)</text>
        <dbReference type="Rhea" id="RHEA:16437"/>
        <dbReference type="ChEBI" id="CHEBI:15378"/>
        <dbReference type="ChEBI" id="CHEBI:16042"/>
        <dbReference type="ChEBI" id="CHEBI:17792"/>
        <dbReference type="ChEBI" id="CHEBI:57925"/>
        <dbReference type="ChEBI" id="CHEBI:90779"/>
        <dbReference type="EC" id="2.5.1.18"/>
    </reaction>
</comment>
<dbReference type="EC" id="2.5.1.18" evidence="1"/>
<evidence type="ECO:0000313" key="4">
    <source>
        <dbReference type="EMBL" id="CAJ2510188.1"/>
    </source>
</evidence>
<dbReference type="Gene3D" id="3.40.30.10">
    <property type="entry name" value="Glutaredoxin"/>
    <property type="match status" value="1"/>
</dbReference>
<evidence type="ECO:0000256" key="1">
    <source>
        <dbReference type="PIRNR" id="PIRNR006386"/>
    </source>
</evidence>
<organism evidence="4 5">
    <name type="scientific">Anthostomella pinea</name>
    <dbReference type="NCBI Taxonomy" id="933095"/>
    <lineage>
        <taxon>Eukaryota</taxon>
        <taxon>Fungi</taxon>
        <taxon>Dikarya</taxon>
        <taxon>Ascomycota</taxon>
        <taxon>Pezizomycotina</taxon>
        <taxon>Sordariomycetes</taxon>
        <taxon>Xylariomycetidae</taxon>
        <taxon>Xylariales</taxon>
        <taxon>Xylariaceae</taxon>
        <taxon>Anthostomella</taxon>
    </lineage>
</organism>
<dbReference type="GO" id="GO:0004602">
    <property type="term" value="F:glutathione peroxidase activity"/>
    <property type="evidence" value="ECO:0007669"/>
    <property type="project" value="TreeGrafter"/>
</dbReference>
<protein>
    <recommendedName>
        <fullName evidence="1">Glutathione S-transferase kappa</fullName>
        <ecNumber evidence="1">2.5.1.18</ecNumber>
    </recommendedName>
</protein>
<accession>A0AAI8YMD4</accession>
<keyword evidence="5" id="KW-1185">Reference proteome</keyword>
<proteinExistence type="inferred from homology"/>
<gene>
    <name evidence="4" type="ORF">KHLLAP_LOCUS10656</name>
</gene>
<feature type="active site" description="Nucleophile" evidence="2">
    <location>
        <position position="13"/>
    </location>
</feature>
<dbReference type="Proteomes" id="UP001295740">
    <property type="component" value="Unassembled WGS sequence"/>
</dbReference>
<name>A0AAI8YMD4_9PEZI</name>
<dbReference type="GO" id="GO:0005739">
    <property type="term" value="C:mitochondrion"/>
    <property type="evidence" value="ECO:0007669"/>
    <property type="project" value="TreeGrafter"/>
</dbReference>
<evidence type="ECO:0000259" key="3">
    <source>
        <dbReference type="Pfam" id="PF01323"/>
    </source>
</evidence>
<dbReference type="InterPro" id="IPR001853">
    <property type="entry name" value="DSBA-like_thioredoxin_dom"/>
</dbReference>
<dbReference type="InterPro" id="IPR036249">
    <property type="entry name" value="Thioredoxin-like_sf"/>
</dbReference>
<dbReference type="EMBL" id="CAUWAG010000013">
    <property type="protein sequence ID" value="CAJ2510188.1"/>
    <property type="molecule type" value="Genomic_DNA"/>
</dbReference>
<comment type="caution">
    <text evidence="4">The sequence shown here is derived from an EMBL/GenBank/DDBJ whole genome shotgun (WGS) entry which is preliminary data.</text>
</comment>
<dbReference type="InterPro" id="IPR051924">
    <property type="entry name" value="GST_Kappa/NadH"/>
</dbReference>
<evidence type="ECO:0000256" key="2">
    <source>
        <dbReference type="PIRSR" id="PIRSR006386-1"/>
    </source>
</evidence>
<comment type="similarity">
    <text evidence="1">Belongs to the GST superfamily. Kappa family.</text>
</comment>
<sequence>MGGRIECYLDIASYYSYVTFIQILKSQELLKQHSVEVEIHPVLIGAINAGSGNKPPWTVKAKAAHSKYDTARSAKAVGLKDASPPGDLMEAGKTQLPMRAMHYIKANHAPQTFTTTLHYLFHAFWTLHRPPNTPAALQEILLEIPADFGLDSLNYNRSSSSGSGGLLFCDEDVEAILQAAASQEYKDALKGKVEEALGRGAFGMPWLWVTTDDAPGAGEPFFGSDRWHFVYEFLGLPYQGVALLPPGGKAKI</sequence>
<dbReference type="GO" id="GO:0005777">
    <property type="term" value="C:peroxisome"/>
    <property type="evidence" value="ECO:0007669"/>
    <property type="project" value="TreeGrafter"/>
</dbReference>
<dbReference type="AlphaFoldDB" id="A0AAI8YMD4"/>
<feature type="domain" description="DSBA-like thioredoxin" evidence="3">
    <location>
        <begin position="5"/>
        <end position="143"/>
    </location>
</feature>